<evidence type="ECO:0000256" key="1">
    <source>
        <dbReference type="ARBA" id="ARBA00022737"/>
    </source>
</evidence>
<dbReference type="SMART" id="SM00028">
    <property type="entry name" value="TPR"/>
    <property type="match status" value="3"/>
</dbReference>
<dbReference type="Pfam" id="PF14559">
    <property type="entry name" value="TPR_19"/>
    <property type="match status" value="1"/>
</dbReference>
<feature type="transmembrane region" description="Helical" evidence="4">
    <location>
        <begin position="170"/>
        <end position="188"/>
    </location>
</feature>
<keyword evidence="4" id="KW-0472">Membrane</keyword>
<gene>
    <name evidence="5" type="ORF">FJY75_14150</name>
</gene>
<feature type="transmembrane region" description="Helical" evidence="4">
    <location>
        <begin position="114"/>
        <end position="134"/>
    </location>
</feature>
<evidence type="ECO:0000256" key="4">
    <source>
        <dbReference type="SAM" id="Phobius"/>
    </source>
</evidence>
<evidence type="ECO:0000313" key="5">
    <source>
        <dbReference type="EMBL" id="MBM3318984.1"/>
    </source>
</evidence>
<evidence type="ECO:0000256" key="3">
    <source>
        <dbReference type="PROSITE-ProRule" id="PRU00339"/>
    </source>
</evidence>
<feature type="transmembrane region" description="Helical" evidence="4">
    <location>
        <begin position="140"/>
        <end position="158"/>
    </location>
</feature>
<dbReference type="PANTHER" id="PTHR44227">
    <property type="match status" value="1"/>
</dbReference>
<dbReference type="Gene3D" id="1.25.40.10">
    <property type="entry name" value="Tetratricopeptide repeat domain"/>
    <property type="match status" value="2"/>
</dbReference>
<keyword evidence="4" id="KW-1133">Transmembrane helix</keyword>
<dbReference type="GO" id="GO:0030968">
    <property type="term" value="P:endoplasmic reticulum unfolded protein response"/>
    <property type="evidence" value="ECO:0007669"/>
    <property type="project" value="TreeGrafter"/>
</dbReference>
<evidence type="ECO:0000256" key="2">
    <source>
        <dbReference type="ARBA" id="ARBA00022803"/>
    </source>
</evidence>
<name>A0A937XEF2_UNCEI</name>
<dbReference type="Proteomes" id="UP000748308">
    <property type="component" value="Unassembled WGS sequence"/>
</dbReference>
<dbReference type="InterPro" id="IPR011990">
    <property type="entry name" value="TPR-like_helical_dom_sf"/>
</dbReference>
<dbReference type="InterPro" id="IPR052346">
    <property type="entry name" value="O-mannosyl-transferase_TMTC"/>
</dbReference>
<feature type="transmembrane region" description="Helical" evidence="4">
    <location>
        <begin position="80"/>
        <end position="102"/>
    </location>
</feature>
<keyword evidence="1" id="KW-0677">Repeat</keyword>
<sequence length="452" mass="49170">LLLAALLPEEQEPAGIIRRTAEIAWPPAAGLLAGVGLLLLGGYGPDWFRLDFLQRAPGAAILRGIGGGEGWLRARHLKDLVNLLLLLAPVPLALIAAGCAARRRAGTRLARGEIVLLAGSLWLILLMLLLHLRLGVVRDWDLFAPSAVLFTLAAFRLWRGRAQARERHRLIGWSAVTAVLLSAPWFWLNAGETRSLRRFEDGIADLPRFARAYAFEEVGKYHRKAGRGEEAEAAYRRCVEIFPGNPRFRGALGALLFHAGELTGAERELREAARDTTAAEAPFLLAMIHAEWGDFAAALEWARRTSASPRESARAAALHGAMAEELGLPEEAIAAYRRAASRDPRRADLLERAGALALDAGDPVLAEGLFRAALSRDPRLEGATAGLLIAGRERLRSDPGAAAGEAGLRRVRELIGLLGLLDQRGLLDPSMRPWREELLRLEERLTASGAAR</sequence>
<dbReference type="PROSITE" id="PS50005">
    <property type="entry name" value="TPR"/>
    <property type="match status" value="1"/>
</dbReference>
<comment type="caution">
    <text evidence="5">The sequence shown here is derived from an EMBL/GenBank/DDBJ whole genome shotgun (WGS) entry which is preliminary data.</text>
</comment>
<keyword evidence="4" id="KW-0812">Transmembrane</keyword>
<dbReference type="Pfam" id="PF13432">
    <property type="entry name" value="TPR_16"/>
    <property type="match status" value="1"/>
</dbReference>
<reference evidence="5" key="1">
    <citation type="submission" date="2019-03" db="EMBL/GenBank/DDBJ databases">
        <title>Lake Tanganyika Metagenome-Assembled Genomes (MAGs).</title>
        <authorList>
            <person name="Tran P."/>
        </authorList>
    </citation>
    <scope>NUCLEOTIDE SEQUENCE</scope>
    <source>
        <strain evidence="5">M_DeepCast_400m_m2_100</strain>
    </source>
</reference>
<keyword evidence="2 3" id="KW-0802">TPR repeat</keyword>
<accession>A0A937XEF2</accession>
<protein>
    <submittedName>
        <fullName evidence="5">Tetratricopeptide repeat protein</fullName>
    </submittedName>
</protein>
<dbReference type="SUPFAM" id="SSF48452">
    <property type="entry name" value="TPR-like"/>
    <property type="match status" value="1"/>
</dbReference>
<dbReference type="PANTHER" id="PTHR44227:SF3">
    <property type="entry name" value="PROTEIN O-MANNOSYL-TRANSFERASE TMTC4"/>
    <property type="match status" value="1"/>
</dbReference>
<dbReference type="AlphaFoldDB" id="A0A937XEF2"/>
<evidence type="ECO:0000313" key="6">
    <source>
        <dbReference type="Proteomes" id="UP000748308"/>
    </source>
</evidence>
<feature type="transmembrane region" description="Helical" evidence="4">
    <location>
        <begin position="23"/>
        <end position="43"/>
    </location>
</feature>
<organism evidence="5 6">
    <name type="scientific">Eiseniibacteriota bacterium</name>
    <dbReference type="NCBI Taxonomy" id="2212470"/>
    <lineage>
        <taxon>Bacteria</taxon>
        <taxon>Candidatus Eiseniibacteriota</taxon>
    </lineage>
</organism>
<proteinExistence type="predicted"/>
<dbReference type="EMBL" id="VGIY01000579">
    <property type="protein sequence ID" value="MBM3318984.1"/>
    <property type="molecule type" value="Genomic_DNA"/>
</dbReference>
<feature type="repeat" description="TPR" evidence="3">
    <location>
        <begin position="212"/>
        <end position="245"/>
    </location>
</feature>
<feature type="non-terminal residue" evidence="5">
    <location>
        <position position="1"/>
    </location>
</feature>
<dbReference type="GO" id="GO:0035269">
    <property type="term" value="P:protein O-linked glycosylation via mannose"/>
    <property type="evidence" value="ECO:0007669"/>
    <property type="project" value="TreeGrafter"/>
</dbReference>
<dbReference type="InterPro" id="IPR019734">
    <property type="entry name" value="TPR_rpt"/>
</dbReference>
<dbReference type="GO" id="GO:0000030">
    <property type="term" value="F:mannosyltransferase activity"/>
    <property type="evidence" value="ECO:0007669"/>
    <property type="project" value="TreeGrafter"/>
</dbReference>